<organism evidence="3 4">
    <name type="scientific">Mycena venus</name>
    <dbReference type="NCBI Taxonomy" id="2733690"/>
    <lineage>
        <taxon>Eukaryota</taxon>
        <taxon>Fungi</taxon>
        <taxon>Dikarya</taxon>
        <taxon>Basidiomycota</taxon>
        <taxon>Agaricomycotina</taxon>
        <taxon>Agaricomycetes</taxon>
        <taxon>Agaricomycetidae</taxon>
        <taxon>Agaricales</taxon>
        <taxon>Marasmiineae</taxon>
        <taxon>Mycenaceae</taxon>
        <taxon>Mycena</taxon>
    </lineage>
</organism>
<gene>
    <name evidence="3" type="ORF">MVEN_01575300</name>
</gene>
<dbReference type="InterPro" id="IPR023210">
    <property type="entry name" value="NADP_OxRdtase_dom"/>
</dbReference>
<dbReference type="OrthoDB" id="2310150at2759"/>
<evidence type="ECO:0000256" key="1">
    <source>
        <dbReference type="ARBA" id="ARBA00023002"/>
    </source>
</evidence>
<dbReference type="PANTHER" id="PTHR43364">
    <property type="entry name" value="NADH-SPECIFIC METHYLGLYOXAL REDUCTASE-RELATED"/>
    <property type="match status" value="1"/>
</dbReference>
<dbReference type="SUPFAM" id="SSF51430">
    <property type="entry name" value="NAD(P)-linked oxidoreductase"/>
    <property type="match status" value="1"/>
</dbReference>
<dbReference type="CDD" id="cd19075">
    <property type="entry name" value="AKR_AKR7A1-5"/>
    <property type="match status" value="1"/>
</dbReference>
<dbReference type="EMBL" id="JACAZI010000013">
    <property type="protein sequence ID" value="KAF7345566.1"/>
    <property type="molecule type" value="Genomic_DNA"/>
</dbReference>
<keyword evidence="4" id="KW-1185">Reference proteome</keyword>
<evidence type="ECO:0000313" key="4">
    <source>
        <dbReference type="Proteomes" id="UP000620124"/>
    </source>
</evidence>
<dbReference type="AlphaFoldDB" id="A0A8H7CRJ8"/>
<name>A0A8H7CRJ8_9AGAR</name>
<evidence type="ECO:0000259" key="2">
    <source>
        <dbReference type="Pfam" id="PF00248"/>
    </source>
</evidence>
<dbReference type="PANTHER" id="PTHR43364:SF4">
    <property type="entry name" value="NAD(P)-LINKED OXIDOREDUCTASE SUPERFAMILY PROTEIN"/>
    <property type="match status" value="1"/>
</dbReference>
<accession>A0A8H7CRJ8</accession>
<dbReference type="InterPro" id="IPR020471">
    <property type="entry name" value="AKR"/>
</dbReference>
<dbReference type="InterPro" id="IPR036812">
    <property type="entry name" value="NAD(P)_OxRdtase_dom_sf"/>
</dbReference>
<proteinExistence type="predicted"/>
<evidence type="ECO:0000313" key="3">
    <source>
        <dbReference type="EMBL" id="KAF7345566.1"/>
    </source>
</evidence>
<reference evidence="3" key="1">
    <citation type="submission" date="2020-05" db="EMBL/GenBank/DDBJ databases">
        <title>Mycena genomes resolve the evolution of fungal bioluminescence.</title>
        <authorList>
            <person name="Tsai I.J."/>
        </authorList>
    </citation>
    <scope>NUCLEOTIDE SEQUENCE</scope>
    <source>
        <strain evidence="3">CCC161011</strain>
    </source>
</reference>
<comment type="caution">
    <text evidence="3">The sequence shown here is derived from an EMBL/GenBank/DDBJ whole genome shotgun (WGS) entry which is preliminary data.</text>
</comment>
<dbReference type="Gene3D" id="3.20.20.100">
    <property type="entry name" value="NADP-dependent oxidoreductase domain"/>
    <property type="match status" value="1"/>
</dbReference>
<feature type="domain" description="NADP-dependent oxidoreductase" evidence="2">
    <location>
        <begin position="14"/>
        <end position="326"/>
    </location>
</feature>
<dbReference type="GO" id="GO:0016491">
    <property type="term" value="F:oxidoreductase activity"/>
    <property type="evidence" value="ECO:0007669"/>
    <property type="project" value="UniProtKB-KW"/>
</dbReference>
<protein>
    <submittedName>
        <fullName evidence="3">Aflatoxin B1 aldehyde reductase member 3</fullName>
    </submittedName>
</protein>
<sequence length="340" mass="38119">MTSTIPPQKTELNVIMGTMSFGEPGTEGARVDKVQDVEAILDLLLKHGHREVDTARIYARGTSEVILGKTNWEEKRILMDTKILPLYPHLPDVTAAHSPEDMRTTLMASLKALNTDKIDVWYLHSPDRTVPYEVTLRAIDDLYREGLFKRWGISHYMSWEVAEIVGICKRHGYVQPAVYQGIYNAIHRDVEPELFPALRKFGIAFYEFNPLAGGLLTDRYTSIDAQAESGSRFDSGGMAGKAYRARYWKPVFFDALAEVRSVVAAHGLTMAEVAFRWVSHHSLLRREFGDALIIGGSSAKQIEENLIDLEKGPLPTEVVAALDTAWETVKGSSSIYYKAL</sequence>
<keyword evidence="1" id="KW-0560">Oxidoreductase</keyword>
<dbReference type="Proteomes" id="UP000620124">
    <property type="component" value="Unassembled WGS sequence"/>
</dbReference>
<dbReference type="Pfam" id="PF00248">
    <property type="entry name" value="Aldo_ket_red"/>
    <property type="match status" value="1"/>
</dbReference>
<dbReference type="InterPro" id="IPR050523">
    <property type="entry name" value="AKR_Detox_Biosynth"/>
</dbReference>
<dbReference type="PRINTS" id="PR00069">
    <property type="entry name" value="ALDKETRDTASE"/>
</dbReference>